<dbReference type="InterPro" id="IPR001972">
    <property type="entry name" value="Stomatin_HflK_fam"/>
</dbReference>
<dbReference type="SMART" id="SM00244">
    <property type="entry name" value="PHB"/>
    <property type="match status" value="1"/>
</dbReference>
<dbReference type="PANTHER" id="PTHR43327">
    <property type="entry name" value="STOMATIN-LIKE PROTEIN 2, MITOCHONDRIAL"/>
    <property type="match status" value="1"/>
</dbReference>
<protein>
    <submittedName>
        <fullName evidence="6">Band 7 protein</fullName>
    </submittedName>
</protein>
<dbReference type="InterPro" id="IPR050710">
    <property type="entry name" value="Band7/mec-2_domain"/>
</dbReference>
<gene>
    <name evidence="6" type="ORF">MTBBW1_1300006</name>
</gene>
<reference evidence="6 7" key="1">
    <citation type="submission" date="2017-03" db="EMBL/GenBank/DDBJ databases">
        <authorList>
            <person name="Afonso C.L."/>
            <person name="Miller P.J."/>
            <person name="Scott M.A."/>
            <person name="Spackman E."/>
            <person name="Goraichik I."/>
            <person name="Dimitrov K.M."/>
            <person name="Suarez D.L."/>
            <person name="Swayne D.E."/>
        </authorList>
    </citation>
    <scope>NUCLEOTIDE SEQUENCE [LARGE SCALE GENOMIC DNA]</scope>
    <source>
        <strain evidence="6">PRJEB14757</strain>
    </source>
</reference>
<feature type="compositionally biased region" description="Basic and acidic residues" evidence="3">
    <location>
        <begin position="332"/>
        <end position="344"/>
    </location>
</feature>
<dbReference type="CDD" id="cd08829">
    <property type="entry name" value="SPFH_paraslipin"/>
    <property type="match status" value="1"/>
</dbReference>
<feature type="region of interest" description="Disordered" evidence="3">
    <location>
        <begin position="315"/>
        <end position="344"/>
    </location>
</feature>
<dbReference type="Proteomes" id="UP000191931">
    <property type="component" value="Unassembled WGS sequence"/>
</dbReference>
<evidence type="ECO:0000256" key="1">
    <source>
        <dbReference type="ARBA" id="ARBA00004167"/>
    </source>
</evidence>
<sequence length="344" mass="37520">MTGSFMTNSLVIGGVIAVMVIFVLLKTAIVVPQRSEFIIESLGKYTKTLGAGFHILIPFFDKVAYKRSLKEEVLDIASQECITKDNVSVAVDGVLYIQVIDSKLSAYGIDNYKKAASQLAQTSLRSVIGRIVLDKTFEERETLNQQVVAAIDEAAENWGVKVLRYEIKDITPPRTVMDAMEKQMRAEREKRAAIATSEGDRQARINRAEGLKQEAIEVSEGEKQKRINEAEGQAKEIELVAHATAEGIEKIAQALTFSGGETAANLRVAEKYIAEFGKLAKSTNTMIIPSNMGDIAGIVATAMSVLGHEQKIGRETGQGNAAGGFHGQSAVEPKDWPQPDHRRG</sequence>
<dbReference type="GO" id="GO:0098552">
    <property type="term" value="C:side of membrane"/>
    <property type="evidence" value="ECO:0007669"/>
    <property type="project" value="UniProtKB-ARBA"/>
</dbReference>
<dbReference type="AlphaFoldDB" id="A0A1W1H762"/>
<dbReference type="InterPro" id="IPR036013">
    <property type="entry name" value="Band_7/SPFH_dom_sf"/>
</dbReference>
<dbReference type="PANTHER" id="PTHR43327:SF10">
    <property type="entry name" value="STOMATIN-LIKE PROTEIN 2, MITOCHONDRIAL"/>
    <property type="match status" value="1"/>
</dbReference>
<accession>A0A1W1H762</accession>
<evidence type="ECO:0000313" key="7">
    <source>
        <dbReference type="Proteomes" id="UP000191931"/>
    </source>
</evidence>
<feature type="transmembrane region" description="Helical" evidence="4">
    <location>
        <begin position="6"/>
        <end position="25"/>
    </location>
</feature>
<dbReference type="EMBL" id="FWEV01000036">
    <property type="protein sequence ID" value="SLM28266.1"/>
    <property type="molecule type" value="Genomic_DNA"/>
</dbReference>
<dbReference type="PRINTS" id="PR00721">
    <property type="entry name" value="STOMATIN"/>
</dbReference>
<evidence type="ECO:0000256" key="4">
    <source>
        <dbReference type="SAM" id="Phobius"/>
    </source>
</evidence>
<dbReference type="FunFam" id="3.30.479.30:FF:000004">
    <property type="entry name" value="Putative membrane protease family, stomatin"/>
    <property type="match status" value="1"/>
</dbReference>
<keyword evidence="7" id="KW-1185">Reference proteome</keyword>
<evidence type="ECO:0000256" key="2">
    <source>
        <dbReference type="ARBA" id="ARBA00008164"/>
    </source>
</evidence>
<keyword evidence="4" id="KW-0812">Transmembrane</keyword>
<dbReference type="Pfam" id="PF16200">
    <property type="entry name" value="Band_7_C"/>
    <property type="match status" value="1"/>
</dbReference>
<organism evidence="6 7">
    <name type="scientific">Desulfamplus magnetovallimortis</name>
    <dbReference type="NCBI Taxonomy" id="1246637"/>
    <lineage>
        <taxon>Bacteria</taxon>
        <taxon>Pseudomonadati</taxon>
        <taxon>Thermodesulfobacteriota</taxon>
        <taxon>Desulfobacteria</taxon>
        <taxon>Desulfobacterales</taxon>
        <taxon>Desulfobacteraceae</taxon>
        <taxon>Desulfamplus</taxon>
    </lineage>
</organism>
<name>A0A1W1H762_9BACT</name>
<keyword evidence="4" id="KW-1133">Transmembrane helix</keyword>
<comment type="similarity">
    <text evidence="2">Belongs to the band 7/mec-2 family.</text>
</comment>
<dbReference type="SUPFAM" id="SSF117892">
    <property type="entry name" value="Band 7/SPFH domain"/>
    <property type="match status" value="1"/>
</dbReference>
<evidence type="ECO:0000313" key="6">
    <source>
        <dbReference type="EMBL" id="SLM28266.1"/>
    </source>
</evidence>
<dbReference type="Pfam" id="PF01145">
    <property type="entry name" value="Band_7"/>
    <property type="match status" value="1"/>
</dbReference>
<dbReference type="RefSeq" id="WP_245809414.1">
    <property type="nucleotide sequence ID" value="NZ_LT828548.1"/>
</dbReference>
<evidence type="ECO:0000259" key="5">
    <source>
        <dbReference type="SMART" id="SM00244"/>
    </source>
</evidence>
<dbReference type="InterPro" id="IPR032435">
    <property type="entry name" value="STML2-like_C"/>
</dbReference>
<dbReference type="STRING" id="1246637.MTBBW1_1300006"/>
<evidence type="ECO:0000256" key="3">
    <source>
        <dbReference type="SAM" id="MobiDB-lite"/>
    </source>
</evidence>
<dbReference type="InterPro" id="IPR001107">
    <property type="entry name" value="Band_7"/>
</dbReference>
<proteinExistence type="inferred from homology"/>
<feature type="domain" description="Band 7" evidence="5">
    <location>
        <begin position="26"/>
        <end position="184"/>
    </location>
</feature>
<dbReference type="Gene3D" id="3.30.479.30">
    <property type="entry name" value="Band 7 domain"/>
    <property type="match status" value="1"/>
</dbReference>
<dbReference type="GO" id="GO:0005886">
    <property type="term" value="C:plasma membrane"/>
    <property type="evidence" value="ECO:0007669"/>
    <property type="project" value="UniProtKB-ARBA"/>
</dbReference>
<keyword evidence="4" id="KW-0472">Membrane</keyword>
<comment type="subcellular location">
    <subcellularLocation>
        <location evidence="1">Membrane</location>
        <topology evidence="1">Single-pass membrane protein</topology>
    </subcellularLocation>
</comment>